<dbReference type="GO" id="GO:0003824">
    <property type="term" value="F:catalytic activity"/>
    <property type="evidence" value="ECO:0007669"/>
    <property type="project" value="InterPro"/>
</dbReference>
<dbReference type="AlphaFoldDB" id="A0A0S6UB04"/>
<dbReference type="Proteomes" id="UP000063718">
    <property type="component" value="Unassembled WGS sequence"/>
</dbReference>
<protein>
    <submittedName>
        <fullName evidence="1">Pyruvate carboxylase</fullName>
    </submittedName>
</protein>
<keyword evidence="1" id="KW-0670">Pyruvate</keyword>
<dbReference type="EMBL" id="DF238840">
    <property type="protein sequence ID" value="GAF26138.1"/>
    <property type="molecule type" value="Genomic_DNA"/>
</dbReference>
<gene>
    <name evidence="1" type="ORF">MTY_1477</name>
</gene>
<sequence length="328" mass="38021">MTPLRFGLEEEVFITEPDKPTLQSLYYLARLLWLDPGYYYTHTACNFNRGKDLRWGLMSGIEISTGVFPDTGDLVADLRRRRRELAAVCQGLIVPVGHLFDQVAPTNICGMHVHVSGFPDRERAYRNLVYFLPLLALLVINSPIAGSRRYGQSYRWAEAFAIGPLREDRLYRFQDLIESKRLGTLEIRVFDPVWDLERIRILLECIRAVLEAGVDYPGDIETYNRLRRQVALEGYIQELQPIYRELSKLLPVPEVYFQQTPANALGRLWKEQGTLATYTALDNAYRNGILQPRPLKPMRVRWPLMLAGFCGYYLPRMPYSIKKVLSEW</sequence>
<name>A0A0S6UB04_NEOTH</name>
<accession>A0A0S6UB04</accession>
<dbReference type="RefSeq" id="WP_025773854.1">
    <property type="nucleotide sequence ID" value="NZ_DF238840.1"/>
</dbReference>
<organism evidence="1">
    <name type="scientific">Moorella thermoacetica Y72</name>
    <dbReference type="NCBI Taxonomy" id="1325331"/>
    <lineage>
        <taxon>Bacteria</taxon>
        <taxon>Bacillati</taxon>
        <taxon>Bacillota</taxon>
        <taxon>Clostridia</taxon>
        <taxon>Neomoorellales</taxon>
        <taxon>Neomoorellaceae</taxon>
        <taxon>Neomoorella</taxon>
    </lineage>
</organism>
<dbReference type="SUPFAM" id="SSF55931">
    <property type="entry name" value="Glutamine synthetase/guanido kinase"/>
    <property type="match status" value="1"/>
</dbReference>
<dbReference type="Gene3D" id="3.30.590.20">
    <property type="match status" value="1"/>
</dbReference>
<dbReference type="InterPro" id="IPR014746">
    <property type="entry name" value="Gln_synth/guanido_kin_cat_dom"/>
</dbReference>
<evidence type="ECO:0000313" key="1">
    <source>
        <dbReference type="EMBL" id="GAF26138.1"/>
    </source>
</evidence>
<reference evidence="1" key="1">
    <citation type="journal article" date="2014" name="Gene">
        <title>Genome-guided analysis of transformation efficiency and carbon dioxide assimilation by Moorella thermoacetica Y72.</title>
        <authorList>
            <person name="Tsukahara K."/>
            <person name="Kita A."/>
            <person name="Nakashimada Y."/>
            <person name="Hoshino T."/>
            <person name="Murakami K."/>
        </authorList>
    </citation>
    <scope>NUCLEOTIDE SEQUENCE [LARGE SCALE GENOMIC DNA]</scope>
    <source>
        <strain evidence="1">Y72</strain>
    </source>
</reference>
<proteinExistence type="predicted"/>